<accession>A0A654C019</accession>
<protein>
    <submittedName>
        <fullName evidence="1">Uncharacterized protein</fullName>
    </submittedName>
</protein>
<evidence type="ECO:0000313" key="2">
    <source>
        <dbReference type="Proteomes" id="UP000432350"/>
    </source>
</evidence>
<evidence type="ECO:0000313" key="1">
    <source>
        <dbReference type="EMBL" id="VXC85227.1"/>
    </source>
</evidence>
<sequence>MYCCGYQLVDYRYLNYTLTKPLGLEAKVGETIVRKIADFSDYLEDSKGREFICKLSSREANNEYAFSFEPIRFLNRLNMYNWQYKEWPNLSMELKVLLAG</sequence>
<reference evidence="1 2" key="1">
    <citation type="submission" date="2019-10" db="EMBL/GenBank/DDBJ databases">
        <authorList>
            <person name="Karimi E."/>
        </authorList>
    </citation>
    <scope>NUCLEOTIDE SEQUENCE [LARGE SCALE GENOMIC DNA]</scope>
    <source>
        <strain evidence="1">Sphingobacterium sp. 8BC</strain>
    </source>
</reference>
<name>A0A654C019_SPHMU</name>
<dbReference type="EMBL" id="CABWMV010000024">
    <property type="protein sequence ID" value="VXC85227.1"/>
    <property type="molecule type" value="Genomic_DNA"/>
</dbReference>
<gene>
    <name evidence="1" type="ORF">SPHINGO8BC_50451</name>
</gene>
<dbReference type="Proteomes" id="UP000432350">
    <property type="component" value="Unassembled WGS sequence"/>
</dbReference>
<dbReference type="AlphaFoldDB" id="A0A654C019"/>
<proteinExistence type="predicted"/>
<organism evidence="1 2">
    <name type="scientific">Sphingobacterium multivorum</name>
    <dbReference type="NCBI Taxonomy" id="28454"/>
    <lineage>
        <taxon>Bacteria</taxon>
        <taxon>Pseudomonadati</taxon>
        <taxon>Bacteroidota</taxon>
        <taxon>Sphingobacteriia</taxon>
        <taxon>Sphingobacteriales</taxon>
        <taxon>Sphingobacteriaceae</taxon>
        <taxon>Sphingobacterium</taxon>
    </lineage>
</organism>